<dbReference type="InterPro" id="IPR001650">
    <property type="entry name" value="Helicase_C-like"/>
</dbReference>
<sequence>MKILEYQSDLHWFDAAAHLIITRPIPGKEYEELIAASLIDIDQVTRGIAARALKGEFLHVRPERYASIETRIKCDRNNYRLIHRPVGKTTHTLILHKSAVDEIIDSDRARSLILPDGGDIATLFAKHFAHDFSLPYVEEWGQPLWKACVQRELVEPLNVWSDPNVKFWRDVQAYQLSPELNEEQAKEILSELLAERKIELPEGITEAPALSEVLGEYKKDAEDGDQAELMTYLQTFAGHLAATIEEMAKPLHDLDKPIHPAIATMKRVPFLAQAHVAQAAVNGLKSQKGVIISSDMGTGKSISSLAVLNTLAAVKNEAQCVVNGGKRSLSVLMLVPAITIPKWVEDEIKATLHNPVITVFKNWKDVVQWRAKRKKHPLQNGQIEIMLLGRDTSKLGMPKAPSLIYKPQHVYTFRPSRSEYPMAKPMLSFGEQGIRYSVGTADRGHVVKLEDVWLCPECHAVQTKTDEESIKEARAASGDNEYEMLLELKLGFHDLANGRRPYEATGVGDRAIMHDQYHFHSNLGNYHCSACNANLMRDVKPEVEKVSNLTKRRLQPSWFIQRYLKGYIDLLVVDEVHEYAGLSGQGESLGAIISAAKRVLALTGTLSKGTASSLFYLLWRLVPGQMLKLGFDHKSLGKFVSLYGAQEQRGRYSEDDVQDDGTFTRRKIVMNPPTEIPGLSPKLFANLLSDKTIFLELGDLGLPLVELEEKPVFVDMDEDPPHRYQYSKFHNELESKMKKAYIGGNKHAYARFIPSVVNAANQPHKEQYVPLNDEGITWIPTHDENELNAKERRLLEDIRDDLVQGRRCVVFVRYSGKEYQQDERIHKILTREGIRSRLLKASVKPQDRVAWISKAVEDDIQVIVSNVTLVQVGIDMLDFPSLNFFQLTDQINTLRQASRRAWRIKQSQKCTARFYVRGC</sequence>
<dbReference type="EMBL" id="CP080468">
    <property type="protein sequence ID" value="UNO51061.1"/>
    <property type="molecule type" value="Genomic_DNA"/>
</dbReference>
<evidence type="ECO:0000259" key="1">
    <source>
        <dbReference type="SMART" id="SM00487"/>
    </source>
</evidence>
<dbReference type="Pfam" id="PF00271">
    <property type="entry name" value="Helicase_C"/>
    <property type="match status" value="1"/>
</dbReference>
<dbReference type="InterPro" id="IPR000330">
    <property type="entry name" value="SNF2_N"/>
</dbReference>
<gene>
    <name evidence="2" type="ORF">K1I37_21020</name>
</gene>
<feature type="domain" description="Helicase ATP-binding" evidence="1">
    <location>
        <begin position="265"/>
        <end position="634"/>
    </location>
</feature>
<dbReference type="OrthoDB" id="9760715at2"/>
<dbReference type="InterPro" id="IPR014001">
    <property type="entry name" value="Helicase_ATP-bd"/>
</dbReference>
<accession>A0A9E6ZNI4</accession>
<dbReference type="SMART" id="SM00487">
    <property type="entry name" value="DEXDc"/>
    <property type="match status" value="1"/>
</dbReference>
<dbReference type="Gene3D" id="3.40.50.300">
    <property type="entry name" value="P-loop containing nucleotide triphosphate hydrolases"/>
    <property type="match status" value="1"/>
</dbReference>
<evidence type="ECO:0000313" key="2">
    <source>
        <dbReference type="EMBL" id="UNO51061.1"/>
    </source>
</evidence>
<dbReference type="AlphaFoldDB" id="A0A9E6ZNI4"/>
<geneLocation type="plasmid" evidence="3">
    <name>pDSM3922.1</name>
</geneLocation>
<protein>
    <recommendedName>
        <fullName evidence="1">Helicase ATP-binding domain-containing protein</fullName>
    </recommendedName>
</protein>
<dbReference type="InterPro" id="IPR027417">
    <property type="entry name" value="P-loop_NTPase"/>
</dbReference>
<organism evidence="2 3">
    <name type="scientific">Alicyclobacillus acidoterrestris (strain ATCC 49025 / DSM 3922 / CIP 106132 / NCIMB 13137 / GD3B)</name>
    <dbReference type="NCBI Taxonomy" id="1356854"/>
    <lineage>
        <taxon>Bacteria</taxon>
        <taxon>Bacillati</taxon>
        <taxon>Bacillota</taxon>
        <taxon>Bacilli</taxon>
        <taxon>Bacillales</taxon>
        <taxon>Alicyclobacillaceae</taxon>
        <taxon>Alicyclobacillus</taxon>
    </lineage>
</organism>
<keyword evidence="3" id="KW-1185">Reference proteome</keyword>
<reference evidence="3" key="1">
    <citation type="journal article" date="2022" name="G3 (Bethesda)">
        <title>Unveiling the complete genome sequence of Alicyclobacillus acidoterrestris DSM 3922T, a taint-producing strain.</title>
        <authorList>
            <person name="Leonardo I.C."/>
            <person name="Barreto Crespo M.T."/>
            <person name="Gaspar F.B."/>
        </authorList>
    </citation>
    <scope>NUCLEOTIDE SEQUENCE [LARGE SCALE GENOMIC DNA]</scope>
    <source>
        <strain evidence="3">DSM 3922</strain>
    </source>
</reference>
<dbReference type="GO" id="GO:0005524">
    <property type="term" value="F:ATP binding"/>
    <property type="evidence" value="ECO:0007669"/>
    <property type="project" value="InterPro"/>
</dbReference>
<dbReference type="Proteomes" id="UP000829401">
    <property type="component" value="Plasmid pDSM3922.1"/>
</dbReference>
<dbReference type="Pfam" id="PF00176">
    <property type="entry name" value="SNF2-rel_dom"/>
    <property type="match status" value="1"/>
</dbReference>
<dbReference type="InterPro" id="IPR038718">
    <property type="entry name" value="SNF2-like_sf"/>
</dbReference>
<proteinExistence type="predicted"/>
<evidence type="ECO:0000313" key="3">
    <source>
        <dbReference type="Proteomes" id="UP000829401"/>
    </source>
</evidence>
<name>A0A9E6ZNI4_ALIAG</name>
<dbReference type="SUPFAM" id="SSF52540">
    <property type="entry name" value="P-loop containing nucleoside triphosphate hydrolases"/>
    <property type="match status" value="2"/>
</dbReference>
<keyword evidence="2" id="KW-0614">Plasmid</keyword>
<dbReference type="KEGG" id="aaco:K1I37_21020"/>
<dbReference type="RefSeq" id="WP_152498755.1">
    <property type="nucleotide sequence ID" value="NZ_AURB01000122.1"/>
</dbReference>
<dbReference type="Gene3D" id="3.40.50.10810">
    <property type="entry name" value="Tandem AAA-ATPase domain"/>
    <property type="match status" value="1"/>
</dbReference>